<dbReference type="Proteomes" id="UP000030466">
    <property type="component" value="Unassembled WGS sequence"/>
</dbReference>
<accession>A0A0A6YD53</accession>
<protein>
    <submittedName>
        <fullName evidence="6">Neutral zinc metallopeptidase</fullName>
    </submittedName>
</protein>
<dbReference type="PANTHER" id="PTHR30168">
    <property type="entry name" value="PUTATIVE MEMBRANE PROTEIN YPFJ"/>
    <property type="match status" value="1"/>
</dbReference>
<evidence type="ECO:0000256" key="1">
    <source>
        <dbReference type="ARBA" id="ARBA00004167"/>
    </source>
</evidence>
<proteinExistence type="predicted"/>
<evidence type="ECO:0000256" key="5">
    <source>
        <dbReference type="SAM" id="Phobius"/>
    </source>
</evidence>
<name>A0A0A6YD53_KOCRO</name>
<dbReference type="EMBL" id="JSUH01000002">
    <property type="protein sequence ID" value="KHD98587.1"/>
    <property type="molecule type" value="Genomic_DNA"/>
</dbReference>
<evidence type="ECO:0000313" key="7">
    <source>
        <dbReference type="Proteomes" id="UP000030466"/>
    </source>
</evidence>
<dbReference type="GO" id="GO:0016020">
    <property type="term" value="C:membrane"/>
    <property type="evidence" value="ECO:0007669"/>
    <property type="project" value="UniProtKB-SubCell"/>
</dbReference>
<reference evidence="6 7" key="1">
    <citation type="journal article" date="2003" name="Int. J. Syst. Evol. Microbiol.">
        <title>Kocuria polaris sp. nov., an orange-pigmented psychrophilic bacterium isolated from an Antarctic cyanobacterial mat sample.</title>
        <authorList>
            <person name="Reddy G.S."/>
            <person name="Prakash J.S."/>
            <person name="Prabahar V."/>
            <person name="Matsumoto G.I."/>
            <person name="Stackebrandt E."/>
            <person name="Shivaji S."/>
        </authorList>
    </citation>
    <scope>NUCLEOTIDE SEQUENCE [LARGE SCALE GENOMIC DNA]</scope>
    <source>
        <strain evidence="6 7">CMS 76or</strain>
    </source>
</reference>
<evidence type="ECO:0000256" key="4">
    <source>
        <dbReference type="ARBA" id="ARBA00023136"/>
    </source>
</evidence>
<dbReference type="RefSeq" id="WP_031283431.1">
    <property type="nucleotide sequence ID" value="NZ_JSUH01000002.1"/>
</dbReference>
<organism evidence="6 7">
    <name type="scientific">Kocuria rosea subsp. polaris</name>
    <dbReference type="NCBI Taxonomy" id="136273"/>
    <lineage>
        <taxon>Bacteria</taxon>
        <taxon>Bacillati</taxon>
        <taxon>Actinomycetota</taxon>
        <taxon>Actinomycetes</taxon>
        <taxon>Micrococcales</taxon>
        <taxon>Micrococcaceae</taxon>
        <taxon>Kocuria</taxon>
    </lineage>
</organism>
<evidence type="ECO:0000313" key="6">
    <source>
        <dbReference type="EMBL" id="KHD98587.1"/>
    </source>
</evidence>
<dbReference type="PANTHER" id="PTHR30168:SF0">
    <property type="entry name" value="INNER MEMBRANE PROTEIN"/>
    <property type="match status" value="1"/>
</dbReference>
<keyword evidence="7" id="KW-1185">Reference proteome</keyword>
<keyword evidence="4 5" id="KW-0472">Membrane</keyword>
<dbReference type="OrthoDB" id="9774900at2"/>
<dbReference type="InterPro" id="IPR007343">
    <property type="entry name" value="Uncharacterised_pept_Zn_put"/>
</dbReference>
<dbReference type="Pfam" id="PF04228">
    <property type="entry name" value="Zn_peptidase"/>
    <property type="match status" value="1"/>
</dbReference>
<evidence type="ECO:0000256" key="2">
    <source>
        <dbReference type="ARBA" id="ARBA00022692"/>
    </source>
</evidence>
<evidence type="ECO:0000256" key="3">
    <source>
        <dbReference type="ARBA" id="ARBA00022989"/>
    </source>
</evidence>
<gene>
    <name evidence="6" type="ORF">GY22_02575</name>
</gene>
<feature type="transmembrane region" description="Helical" evidence="5">
    <location>
        <begin position="21"/>
        <end position="43"/>
    </location>
</feature>
<sequence length="302" mass="31594">MSFDNSSQLDASRVGSGGGRGRGIAVGGGLGGGLLLLVVGLLFGQDGIDAITGGGGQDTGSQTSVEQERAERCRTGEDANRYTDCRMIATAQSLDQFWEDYLPQATGEQYVMPGVELFEGQTNTGCGAASSAVGPFYCPADETAYLDIAFFDELQTQFGAEGGPLAEEYVLAHEFGHHIQNQIGTLGYAQQDPQGPESGAVRVELQADCLAGLWAGGAAGDTSGAVDLGDISQEELDQALDAASAIGDDRIQETTQGRVSPENFTHGASAQRQLWFYAGYRTGDINACDTFSARDLNAPPAL</sequence>
<comment type="caution">
    <text evidence="6">The sequence shown here is derived from an EMBL/GenBank/DDBJ whole genome shotgun (WGS) entry which is preliminary data.</text>
</comment>
<keyword evidence="3 5" id="KW-1133">Transmembrane helix</keyword>
<dbReference type="AlphaFoldDB" id="A0A0A6YD53"/>
<keyword evidence="2 5" id="KW-0812">Transmembrane</keyword>
<comment type="subcellular location">
    <subcellularLocation>
        <location evidence="1">Membrane</location>
        <topology evidence="1">Single-pass membrane protein</topology>
    </subcellularLocation>
</comment>